<evidence type="ECO:0000259" key="21">
    <source>
        <dbReference type="Pfam" id="PF06444"/>
    </source>
</evidence>
<evidence type="ECO:0000256" key="4">
    <source>
        <dbReference type="ARBA" id="ARBA00021008"/>
    </source>
</evidence>
<evidence type="ECO:0000256" key="11">
    <source>
        <dbReference type="ARBA" id="ARBA00022989"/>
    </source>
</evidence>
<evidence type="ECO:0000256" key="15">
    <source>
        <dbReference type="ARBA" id="ARBA00023136"/>
    </source>
</evidence>
<feature type="domain" description="NADH dehydrogenase subunit 2 C-terminal" evidence="21">
    <location>
        <begin position="290"/>
        <end position="344"/>
    </location>
</feature>
<dbReference type="EMBL" id="AB462211">
    <property type="protein sequence ID" value="BAK85840.1"/>
    <property type="molecule type" value="Genomic_DNA"/>
</dbReference>
<keyword evidence="10 19" id="KW-0249">Electron transport</keyword>
<feature type="transmembrane region" description="Helical" evidence="19">
    <location>
        <begin position="323"/>
        <end position="346"/>
    </location>
</feature>
<dbReference type="EC" id="7.1.1.2" evidence="3 19"/>
<evidence type="ECO:0000313" key="22">
    <source>
        <dbReference type="EMBL" id="BAK85840.1"/>
    </source>
</evidence>
<feature type="domain" description="NADH:quinone oxidoreductase/Mrp antiporter transmembrane" evidence="20">
    <location>
        <begin position="23"/>
        <end position="284"/>
    </location>
</feature>
<evidence type="ECO:0000256" key="16">
    <source>
        <dbReference type="ARBA" id="ARBA00024313"/>
    </source>
</evidence>
<dbReference type="InterPro" id="IPR003917">
    <property type="entry name" value="NADH_UbQ_OxRdtase_chain2"/>
</dbReference>
<evidence type="ECO:0000256" key="9">
    <source>
        <dbReference type="ARBA" id="ARBA00022967"/>
    </source>
</evidence>
<feature type="transmembrane region" description="Helical" evidence="19">
    <location>
        <begin position="233"/>
        <end position="255"/>
    </location>
</feature>
<evidence type="ECO:0000256" key="1">
    <source>
        <dbReference type="ARBA" id="ARBA00004448"/>
    </source>
</evidence>
<keyword evidence="15 19" id="KW-0472">Membrane</keyword>
<evidence type="ECO:0000256" key="8">
    <source>
        <dbReference type="ARBA" id="ARBA00022792"/>
    </source>
</evidence>
<evidence type="ECO:0000256" key="6">
    <source>
        <dbReference type="ARBA" id="ARBA00022660"/>
    </source>
</evidence>
<dbReference type="Pfam" id="PF06444">
    <property type="entry name" value="NADH_dehy_S2_C"/>
    <property type="match status" value="1"/>
</dbReference>
<evidence type="ECO:0000256" key="12">
    <source>
        <dbReference type="ARBA" id="ARBA00023027"/>
    </source>
</evidence>
<keyword evidence="14 19" id="KW-0496">Mitochondrion</keyword>
<dbReference type="GO" id="GO:0006120">
    <property type="term" value="P:mitochondrial electron transport, NADH to ubiquinone"/>
    <property type="evidence" value="ECO:0007669"/>
    <property type="project" value="InterPro"/>
</dbReference>
<evidence type="ECO:0000259" key="20">
    <source>
        <dbReference type="Pfam" id="PF00361"/>
    </source>
</evidence>
<comment type="similarity">
    <text evidence="2 19">Belongs to the complex I subunit 2 family.</text>
</comment>
<sequence length="347" mass="38978">MKPSTLIIIMSTVISGTMLVLISSHWLMVWIGFEMNMLAIIPILMKKFNPRAMEASTKYFLTQATASMILMLSITMNLMLTGQWTVLSNNNQITANMMTIALSMKLGMSPFHFWVPEVTQGISLSSGMILLTWQKIAPLSILYQISPSINPDLLAIMAIMSILIGGWGGLNQTQLRKILAYSSIAHMGWMAAVTTYNPTLMMLNLTIYIMITLGTFMLFAMNSSTTTLSLSHMWNKFPLITSLVLTLMMSLGGLPPLSGFIPKWLIIQELTKNDMIIMPTLMAMMALLNLYFYMRLTYATALTMFPSMNNMKMKWQFENTKKVTLLPPLIVISTMLIPLTPIMLALH</sequence>
<comment type="subcellular location">
    <subcellularLocation>
        <location evidence="1 19">Mitochondrion inner membrane</location>
        <topology evidence="1 19">Multi-pass membrane protein</topology>
    </subcellularLocation>
</comment>
<feature type="transmembrane region" description="Helical" evidence="19">
    <location>
        <begin position="202"/>
        <end position="221"/>
    </location>
</feature>
<keyword evidence="6 19" id="KW-0679">Respiratory chain</keyword>
<comment type="function">
    <text evidence="16 19">Core subunit of the mitochondrial membrane respiratory chain NADH dehydrogenase (Complex I) which catalyzes electron transfer from NADH through the respiratory chain, using ubiquinone as an electron acceptor. Essential for the catalytic activity and assembly of complex I.</text>
</comment>
<keyword evidence="8 19" id="KW-0999">Mitochondrion inner membrane</keyword>
<evidence type="ECO:0000256" key="10">
    <source>
        <dbReference type="ARBA" id="ARBA00022982"/>
    </source>
</evidence>
<evidence type="ECO:0000256" key="7">
    <source>
        <dbReference type="ARBA" id="ARBA00022692"/>
    </source>
</evidence>
<comment type="subunit">
    <text evidence="17">Core subunit of respiratory chain NADH dehydrogenase (Complex I) which is composed of 45 different subunits. Interacts with TMEM242.</text>
</comment>
<keyword evidence="7 19" id="KW-0812">Transmembrane</keyword>
<feature type="transmembrane region" description="Helical" evidence="19">
    <location>
        <begin position="275"/>
        <end position="302"/>
    </location>
</feature>
<feature type="transmembrane region" description="Helical" evidence="19">
    <location>
        <begin position="178"/>
        <end position="196"/>
    </location>
</feature>
<evidence type="ECO:0000256" key="2">
    <source>
        <dbReference type="ARBA" id="ARBA00007012"/>
    </source>
</evidence>
<keyword evidence="11 19" id="KW-1133">Transmembrane helix</keyword>
<name>G1UCS5_PROLO</name>
<dbReference type="GO" id="GO:0005743">
    <property type="term" value="C:mitochondrial inner membrane"/>
    <property type="evidence" value="ECO:0007669"/>
    <property type="project" value="UniProtKB-SubCell"/>
</dbReference>
<evidence type="ECO:0000256" key="19">
    <source>
        <dbReference type="RuleBase" id="RU003403"/>
    </source>
</evidence>
<feature type="transmembrane region" description="Helical" evidence="19">
    <location>
        <begin position="122"/>
        <end position="141"/>
    </location>
</feature>
<feature type="transmembrane region" description="Helical" evidence="19">
    <location>
        <begin position="66"/>
        <end position="87"/>
    </location>
</feature>
<dbReference type="InterPro" id="IPR001750">
    <property type="entry name" value="ND/Mrp_TM"/>
</dbReference>
<evidence type="ECO:0000256" key="13">
    <source>
        <dbReference type="ARBA" id="ARBA00023075"/>
    </source>
</evidence>
<gene>
    <name evidence="22" type="primary">ND2</name>
</gene>
<dbReference type="PANTHER" id="PTHR46552">
    <property type="entry name" value="NADH-UBIQUINONE OXIDOREDUCTASE CHAIN 2"/>
    <property type="match status" value="1"/>
</dbReference>
<organism evidence="22">
    <name type="scientific">Procyon lotor</name>
    <name type="common">Raccoon</name>
    <dbReference type="NCBI Taxonomy" id="9654"/>
    <lineage>
        <taxon>Eukaryota</taxon>
        <taxon>Metazoa</taxon>
        <taxon>Chordata</taxon>
        <taxon>Craniata</taxon>
        <taxon>Vertebrata</taxon>
        <taxon>Euteleostomi</taxon>
        <taxon>Mammalia</taxon>
        <taxon>Eutheria</taxon>
        <taxon>Laurasiatheria</taxon>
        <taxon>Carnivora</taxon>
        <taxon>Caniformia</taxon>
        <taxon>Musteloidea</taxon>
        <taxon>Procyonidae</taxon>
        <taxon>Procyon</taxon>
    </lineage>
</organism>
<comment type="catalytic activity">
    <reaction evidence="18 19">
        <text>a ubiquinone + NADH + 5 H(+)(in) = a ubiquinol + NAD(+) + 4 H(+)(out)</text>
        <dbReference type="Rhea" id="RHEA:29091"/>
        <dbReference type="Rhea" id="RHEA-COMP:9565"/>
        <dbReference type="Rhea" id="RHEA-COMP:9566"/>
        <dbReference type="ChEBI" id="CHEBI:15378"/>
        <dbReference type="ChEBI" id="CHEBI:16389"/>
        <dbReference type="ChEBI" id="CHEBI:17976"/>
        <dbReference type="ChEBI" id="CHEBI:57540"/>
        <dbReference type="ChEBI" id="CHEBI:57945"/>
        <dbReference type="EC" id="7.1.1.2"/>
    </reaction>
</comment>
<dbReference type="InterPro" id="IPR050175">
    <property type="entry name" value="Complex_I_Subunit_2"/>
</dbReference>
<evidence type="ECO:0000256" key="3">
    <source>
        <dbReference type="ARBA" id="ARBA00012944"/>
    </source>
</evidence>
<feature type="transmembrane region" description="Helical" evidence="19">
    <location>
        <begin position="153"/>
        <end position="171"/>
    </location>
</feature>
<keyword evidence="12 19" id="KW-0520">NAD</keyword>
<evidence type="ECO:0000256" key="18">
    <source>
        <dbReference type="ARBA" id="ARBA00049551"/>
    </source>
</evidence>
<dbReference type="PANTHER" id="PTHR46552:SF1">
    <property type="entry name" value="NADH-UBIQUINONE OXIDOREDUCTASE CHAIN 2"/>
    <property type="match status" value="1"/>
</dbReference>
<protein>
    <recommendedName>
        <fullName evidence="4 19">NADH-ubiquinone oxidoreductase chain 2</fullName>
        <ecNumber evidence="3 19">7.1.1.2</ecNumber>
    </recommendedName>
</protein>
<dbReference type="AlphaFoldDB" id="G1UCS5"/>
<keyword evidence="9 19" id="KW-1278">Translocase</keyword>
<evidence type="ECO:0000256" key="17">
    <source>
        <dbReference type="ARBA" id="ARBA00029481"/>
    </source>
</evidence>
<evidence type="ECO:0000256" key="5">
    <source>
        <dbReference type="ARBA" id="ARBA00022448"/>
    </source>
</evidence>
<evidence type="ECO:0000256" key="14">
    <source>
        <dbReference type="ARBA" id="ARBA00023128"/>
    </source>
</evidence>
<dbReference type="GO" id="GO:0008137">
    <property type="term" value="F:NADH dehydrogenase (ubiquinone) activity"/>
    <property type="evidence" value="ECO:0007669"/>
    <property type="project" value="UniProtKB-EC"/>
</dbReference>
<dbReference type="InterPro" id="IPR010933">
    <property type="entry name" value="NADH_DH_su2_C"/>
</dbReference>
<keyword evidence="13 19" id="KW-0830">Ubiquinone</keyword>
<dbReference type="PRINTS" id="PR01436">
    <property type="entry name" value="NADHDHGNASE2"/>
</dbReference>
<geneLocation type="mitochondrion" evidence="22"/>
<keyword evidence="5" id="KW-0813">Transport</keyword>
<proteinExistence type="inferred from homology"/>
<dbReference type="Pfam" id="PF00361">
    <property type="entry name" value="Proton_antipo_M"/>
    <property type="match status" value="1"/>
</dbReference>
<accession>G1UCS5</accession>
<feature type="transmembrane region" description="Helical" evidence="19">
    <location>
        <begin position="5"/>
        <end position="22"/>
    </location>
</feature>
<reference evidence="22" key="1">
    <citation type="submission" date="2008-09" db="EMBL/GenBank/DDBJ databases">
        <title>The Complete Nucleotide Sequence of the Raccoon (Procyon lotor) Mitochondrial Genome.</title>
        <authorList>
            <person name="Tokutomi T."/>
            <person name="Takada Y."/>
            <person name="Mukaida M."/>
            <person name="Murayama T."/>
            <person name="Kanetake J."/>
        </authorList>
    </citation>
    <scope>NUCLEOTIDE SEQUENCE</scope>
</reference>